<dbReference type="PROSITE" id="PS51257">
    <property type="entry name" value="PROKAR_LIPOPROTEIN"/>
    <property type="match status" value="1"/>
</dbReference>
<proteinExistence type="predicted"/>
<dbReference type="AlphaFoldDB" id="A0A0R0C2H1"/>
<comment type="caution">
    <text evidence="2">The sequence shown here is derived from an EMBL/GenBank/DDBJ whole genome shotgun (WGS) entry which is preliminary data.</text>
</comment>
<evidence type="ECO:0000313" key="2">
    <source>
        <dbReference type="EMBL" id="KRG59825.1"/>
    </source>
</evidence>
<keyword evidence="3" id="KW-1185">Reference proteome</keyword>
<dbReference type="SUPFAM" id="SSF54427">
    <property type="entry name" value="NTF2-like"/>
    <property type="match status" value="1"/>
</dbReference>
<keyword evidence="1" id="KW-0732">Signal</keyword>
<dbReference type="OrthoDB" id="5801455at2"/>
<accession>A0A0R0C2H1</accession>
<organism evidence="2 3">
    <name type="scientific">Stenotrophomonas koreensis</name>
    <dbReference type="NCBI Taxonomy" id="266128"/>
    <lineage>
        <taxon>Bacteria</taxon>
        <taxon>Pseudomonadati</taxon>
        <taxon>Pseudomonadota</taxon>
        <taxon>Gammaproteobacteria</taxon>
        <taxon>Lysobacterales</taxon>
        <taxon>Lysobacteraceae</taxon>
        <taxon>Stenotrophomonas</taxon>
    </lineage>
</organism>
<dbReference type="RefSeq" id="WP_152980996.1">
    <property type="nucleotide sequence ID" value="NZ_LDJH01000006.1"/>
</dbReference>
<dbReference type="PATRIC" id="fig|266128.3.peg.2617"/>
<feature type="chain" id="PRO_5006393431" description="DUF4440 domain-containing protein" evidence="1">
    <location>
        <begin position="21"/>
        <end position="146"/>
    </location>
</feature>
<evidence type="ECO:0008006" key="4">
    <source>
        <dbReference type="Google" id="ProtNLM"/>
    </source>
</evidence>
<protein>
    <recommendedName>
        <fullName evidence="4">DUF4440 domain-containing protein</fullName>
    </recommendedName>
</protein>
<dbReference type="InterPro" id="IPR032710">
    <property type="entry name" value="NTF2-like_dom_sf"/>
</dbReference>
<name>A0A0R0C2H1_9GAMM</name>
<dbReference type="EMBL" id="LDJH01000006">
    <property type="protein sequence ID" value="KRG59825.1"/>
    <property type="molecule type" value="Genomic_DNA"/>
</dbReference>
<sequence length="146" mass="16541">MRLISCNWLLGALLLLVVSACSRSTPEQVLRLQITQMQQGIEQREPARVIEPLADDFLGNGGMDRQAVERLLRAQLLLNQRIEVVLGPVDVRIEGQNAQADFTVVLAGGNGRLYERGRIHQVSTHWREQDGQWLLYRAQWGDGQQQ</sequence>
<gene>
    <name evidence="2" type="ORF">ABB25_04800</name>
</gene>
<evidence type="ECO:0000313" key="3">
    <source>
        <dbReference type="Proteomes" id="UP000051254"/>
    </source>
</evidence>
<evidence type="ECO:0000256" key="1">
    <source>
        <dbReference type="SAM" id="SignalP"/>
    </source>
</evidence>
<reference evidence="2 3" key="1">
    <citation type="submission" date="2015-05" db="EMBL/GenBank/DDBJ databases">
        <title>Genome sequencing and analysis of members of genus Stenotrophomonas.</title>
        <authorList>
            <person name="Patil P.P."/>
            <person name="Midha S."/>
            <person name="Patil P.B."/>
        </authorList>
    </citation>
    <scope>NUCLEOTIDE SEQUENCE [LARGE SCALE GENOMIC DNA]</scope>
    <source>
        <strain evidence="2 3">DSM 17805</strain>
    </source>
</reference>
<dbReference type="Proteomes" id="UP000051254">
    <property type="component" value="Unassembled WGS sequence"/>
</dbReference>
<feature type="signal peptide" evidence="1">
    <location>
        <begin position="1"/>
        <end position="20"/>
    </location>
</feature>